<dbReference type="EC" id="2.7.7.7" evidence="6"/>
<gene>
    <name evidence="6" type="primary">dnaE</name>
    <name evidence="6" type="ORF">IAB02_05780</name>
</gene>
<dbReference type="SUPFAM" id="SSF89550">
    <property type="entry name" value="PHP domain-like"/>
    <property type="match status" value="1"/>
</dbReference>
<dbReference type="InterPro" id="IPR003141">
    <property type="entry name" value="Pol/His_phosphatase_N"/>
</dbReference>
<dbReference type="NCBIfam" id="TIGR00594">
    <property type="entry name" value="polc"/>
    <property type="match status" value="1"/>
</dbReference>
<reference evidence="6" key="1">
    <citation type="submission" date="2020-10" db="EMBL/GenBank/DDBJ databases">
        <authorList>
            <person name="Gilroy R."/>
        </authorList>
    </citation>
    <scope>NUCLEOTIDE SEQUENCE</scope>
    <source>
        <strain evidence="6">ChiHcec3-11533</strain>
    </source>
</reference>
<dbReference type="EMBL" id="DVMU01000127">
    <property type="protein sequence ID" value="HIU34055.1"/>
    <property type="molecule type" value="Genomic_DNA"/>
</dbReference>
<evidence type="ECO:0000313" key="6">
    <source>
        <dbReference type="EMBL" id="HIU34055.1"/>
    </source>
</evidence>
<evidence type="ECO:0000256" key="1">
    <source>
        <dbReference type="ARBA" id="ARBA00022679"/>
    </source>
</evidence>
<evidence type="ECO:0000259" key="5">
    <source>
        <dbReference type="SMART" id="SM00481"/>
    </source>
</evidence>
<dbReference type="Gene3D" id="3.20.20.140">
    <property type="entry name" value="Metal-dependent hydrolases"/>
    <property type="match status" value="1"/>
</dbReference>
<dbReference type="GO" id="GO:0006260">
    <property type="term" value="P:DNA replication"/>
    <property type="evidence" value="ECO:0007669"/>
    <property type="project" value="UniProtKB-KW"/>
</dbReference>
<dbReference type="GO" id="GO:0008408">
    <property type="term" value="F:3'-5' exonuclease activity"/>
    <property type="evidence" value="ECO:0007669"/>
    <property type="project" value="InterPro"/>
</dbReference>
<evidence type="ECO:0000256" key="2">
    <source>
        <dbReference type="ARBA" id="ARBA00022695"/>
    </source>
</evidence>
<keyword evidence="3" id="KW-0235">DNA replication</keyword>
<dbReference type="CDD" id="cd12113">
    <property type="entry name" value="PHP_PolIIIA_DnaE3"/>
    <property type="match status" value="1"/>
</dbReference>
<sequence length="679" mass="77488">MFTHLHLHTEYSLLDGACSIKPLMGRLKELGMEACAITDHGAMYGVVDFYREAKANGIHPVIGCEVYVCPNMEDKSYVAREYSHLVLLCENQEGYQNLIKLDSEAFVRGFYYKPRVDYETLKKYSGGLIALSACLSGDIPKLLLDGREQEARKMAETYIDIFGKDNFFIEIQDHGIPEQKQVLPRLVRLAREMEIPLVATNDCHYLTREDADAQEVLMCIQTGKTLSDENRMRMSTDQLYVRSEEEMRAVFPNFPDALENTNKIAERCRVEFDFSTTHLPRFPLPEGEDDPEKYLRKLCEKGLVERYGPDRQDAWQRLEYELQVISSMGYVDYFLIVWDFIRYAREQGIGVGPGRGSGAGSIVAYSLRITSIDPLKYQLLFERFLNPERISMPDIDVDFDYERRGEVIQYVERRYGADHVAQIITFGTMAARAVIRDVGRVMDMSFQQTDQIAKLVPFELGMTLDRAMSLSGELRRLYEGDENVRRMLDTAKKLEGMPRHASTHAAGVLITSRPVSDYVPLQTNDEVITTQFPMGTLEALGLLKMDFLGLRTLNVINDTIDLAVEGGETRFRPEDIPLDDPAVYQMISEGETDGVFQLESTGMRLFLTNMRPENFEDIIAAISLYRPGPMESIPRYIEGKHNPQSVQYLTPLLKPILDVTYGCMVYQEQVMQIVRDLAG</sequence>
<dbReference type="InterPro" id="IPR011708">
    <property type="entry name" value="DNA_pol3_alpha_NTPase_dom"/>
</dbReference>
<dbReference type="AlphaFoldDB" id="A0A9D1IAZ5"/>
<keyword evidence="2 6" id="KW-0548">Nucleotidyltransferase</keyword>
<dbReference type="InterPro" id="IPR004805">
    <property type="entry name" value="DnaE2/DnaE/PolC"/>
</dbReference>
<dbReference type="SMART" id="SM00481">
    <property type="entry name" value="POLIIIAc"/>
    <property type="match status" value="1"/>
</dbReference>
<feature type="domain" description="Polymerase/histidinol phosphatase N-terminal" evidence="5">
    <location>
        <begin position="3"/>
        <end position="70"/>
    </location>
</feature>
<organism evidence="6 7">
    <name type="scientific">Candidatus Pullichristensenella excrementigallinarum</name>
    <dbReference type="NCBI Taxonomy" id="2840907"/>
    <lineage>
        <taxon>Bacteria</taxon>
        <taxon>Bacillati</taxon>
        <taxon>Bacillota</taxon>
        <taxon>Clostridia</taxon>
        <taxon>Candidatus Pullichristensenella</taxon>
    </lineage>
</organism>
<dbReference type="PANTHER" id="PTHR32294:SF0">
    <property type="entry name" value="DNA POLYMERASE III SUBUNIT ALPHA"/>
    <property type="match status" value="1"/>
</dbReference>
<reference evidence="6" key="2">
    <citation type="journal article" date="2021" name="PeerJ">
        <title>Extensive microbial diversity within the chicken gut microbiome revealed by metagenomics and culture.</title>
        <authorList>
            <person name="Gilroy R."/>
            <person name="Ravi A."/>
            <person name="Getino M."/>
            <person name="Pursley I."/>
            <person name="Horton D.L."/>
            <person name="Alikhan N.F."/>
            <person name="Baker D."/>
            <person name="Gharbi K."/>
            <person name="Hall N."/>
            <person name="Watson M."/>
            <person name="Adriaenssens E.M."/>
            <person name="Foster-Nyarko E."/>
            <person name="Jarju S."/>
            <person name="Secka A."/>
            <person name="Antonio M."/>
            <person name="Oren A."/>
            <person name="Chaudhuri R.R."/>
            <person name="La Ragione R."/>
            <person name="Hildebrand F."/>
            <person name="Pallen M.J."/>
        </authorList>
    </citation>
    <scope>NUCLEOTIDE SEQUENCE</scope>
    <source>
        <strain evidence="6">ChiHcec3-11533</strain>
    </source>
</reference>
<protein>
    <submittedName>
        <fullName evidence="6">DNA polymerase III subunit alpha</fullName>
        <ecNumber evidence="6">2.7.7.7</ecNumber>
    </submittedName>
</protein>
<dbReference type="Proteomes" id="UP000824072">
    <property type="component" value="Unassembled WGS sequence"/>
</dbReference>
<dbReference type="InterPro" id="IPR016195">
    <property type="entry name" value="Pol/histidinol_Pase-like"/>
</dbReference>
<dbReference type="Pfam" id="PF17657">
    <property type="entry name" value="DNA_pol3_finger"/>
    <property type="match status" value="1"/>
</dbReference>
<dbReference type="Pfam" id="PF07733">
    <property type="entry name" value="DNA_pol3_alpha"/>
    <property type="match status" value="1"/>
</dbReference>
<feature type="non-terminal residue" evidence="6">
    <location>
        <position position="679"/>
    </location>
</feature>
<dbReference type="PANTHER" id="PTHR32294">
    <property type="entry name" value="DNA POLYMERASE III SUBUNIT ALPHA"/>
    <property type="match status" value="1"/>
</dbReference>
<keyword evidence="4" id="KW-0239">DNA-directed DNA polymerase</keyword>
<dbReference type="InterPro" id="IPR004013">
    <property type="entry name" value="PHP_dom"/>
</dbReference>
<dbReference type="InterPro" id="IPR040982">
    <property type="entry name" value="DNA_pol3_finger"/>
</dbReference>
<accession>A0A9D1IAZ5</accession>
<proteinExistence type="predicted"/>
<evidence type="ECO:0000256" key="3">
    <source>
        <dbReference type="ARBA" id="ARBA00022705"/>
    </source>
</evidence>
<name>A0A9D1IAZ5_9FIRM</name>
<dbReference type="Gene3D" id="1.10.10.1600">
    <property type="entry name" value="Bacterial DNA polymerase III alpha subunit, thumb domain"/>
    <property type="match status" value="1"/>
</dbReference>
<dbReference type="InterPro" id="IPR041931">
    <property type="entry name" value="DNA_pol3_alpha_thumb_dom"/>
</dbReference>
<dbReference type="GO" id="GO:0003887">
    <property type="term" value="F:DNA-directed DNA polymerase activity"/>
    <property type="evidence" value="ECO:0007669"/>
    <property type="project" value="UniProtKB-KW"/>
</dbReference>
<dbReference type="Pfam" id="PF02811">
    <property type="entry name" value="PHP"/>
    <property type="match status" value="1"/>
</dbReference>
<comment type="caution">
    <text evidence="6">The sequence shown here is derived from an EMBL/GenBank/DDBJ whole genome shotgun (WGS) entry which is preliminary data.</text>
</comment>
<evidence type="ECO:0000256" key="4">
    <source>
        <dbReference type="ARBA" id="ARBA00022932"/>
    </source>
</evidence>
<keyword evidence="1 6" id="KW-0808">Transferase</keyword>
<evidence type="ECO:0000313" key="7">
    <source>
        <dbReference type="Proteomes" id="UP000824072"/>
    </source>
</evidence>